<evidence type="ECO:0000256" key="1">
    <source>
        <dbReference type="SAM" id="MobiDB-lite"/>
    </source>
</evidence>
<feature type="compositionally biased region" description="Basic residues" evidence="1">
    <location>
        <begin position="94"/>
        <end position="114"/>
    </location>
</feature>
<dbReference type="EMBL" id="JBEAFC010000011">
    <property type="protein sequence ID" value="KAL1537828.1"/>
    <property type="molecule type" value="Genomic_DNA"/>
</dbReference>
<dbReference type="Gene3D" id="1.10.287.110">
    <property type="entry name" value="DnaJ domain"/>
    <property type="match status" value="1"/>
</dbReference>
<dbReference type="InterPro" id="IPR036869">
    <property type="entry name" value="J_dom_sf"/>
</dbReference>
<dbReference type="PROSITE" id="PS50076">
    <property type="entry name" value="DNAJ_2"/>
    <property type="match status" value="1"/>
</dbReference>
<evidence type="ECO:0000259" key="2">
    <source>
        <dbReference type="PROSITE" id="PS50076"/>
    </source>
</evidence>
<feature type="domain" description="J" evidence="2">
    <location>
        <begin position="174"/>
        <end position="237"/>
    </location>
</feature>
<proteinExistence type="predicted"/>
<dbReference type="AlphaFoldDB" id="A0ABD1G4A7"/>
<evidence type="ECO:0000313" key="3">
    <source>
        <dbReference type="EMBL" id="KAL1537828.1"/>
    </source>
</evidence>
<sequence>MQILQRWRSLMILSNTFTPSTRLAAAATHLASFHSTGVTRNEDQSKTYIRYTVRQKRPNTTKKALKSILDNGGCSTSRHEVAGDYADRLNKKSRIKAAHHSKRAAQRKLKRKHQRENISDDFDDDAAKAFFAAFGRDGSNWNFRRREQRSEWTEDSDGSNSRFNAQASKSMSYADRKILGLPETGPLNVEDVKTAFRSSALKWHPDRHQPSSRAAAQEQFKHCVDAYRSLCASVSSR</sequence>
<evidence type="ECO:0000313" key="4">
    <source>
        <dbReference type="Proteomes" id="UP001567538"/>
    </source>
</evidence>
<dbReference type="CDD" id="cd06257">
    <property type="entry name" value="DnaJ"/>
    <property type="match status" value="1"/>
</dbReference>
<keyword evidence="4" id="KW-1185">Reference proteome</keyword>
<dbReference type="SUPFAM" id="SSF46565">
    <property type="entry name" value="Chaperone J-domain"/>
    <property type="match status" value="1"/>
</dbReference>
<dbReference type="InterPro" id="IPR001623">
    <property type="entry name" value="DnaJ_domain"/>
</dbReference>
<gene>
    <name evidence="3" type="ORF">AAHA92_30306</name>
</gene>
<dbReference type="PANTHER" id="PTHR45376:SF5">
    <property type="entry name" value="CHAPERONE DNAJ-DOMAIN SUPERFAMILY PROTEIN"/>
    <property type="match status" value="1"/>
</dbReference>
<name>A0ABD1G4A7_SALDI</name>
<dbReference type="Proteomes" id="UP001567538">
    <property type="component" value="Unassembled WGS sequence"/>
</dbReference>
<organism evidence="3 4">
    <name type="scientific">Salvia divinorum</name>
    <name type="common">Maria pastora</name>
    <name type="synonym">Diviner's sage</name>
    <dbReference type="NCBI Taxonomy" id="28513"/>
    <lineage>
        <taxon>Eukaryota</taxon>
        <taxon>Viridiplantae</taxon>
        <taxon>Streptophyta</taxon>
        <taxon>Embryophyta</taxon>
        <taxon>Tracheophyta</taxon>
        <taxon>Spermatophyta</taxon>
        <taxon>Magnoliopsida</taxon>
        <taxon>eudicotyledons</taxon>
        <taxon>Gunneridae</taxon>
        <taxon>Pentapetalae</taxon>
        <taxon>asterids</taxon>
        <taxon>lamiids</taxon>
        <taxon>Lamiales</taxon>
        <taxon>Lamiaceae</taxon>
        <taxon>Nepetoideae</taxon>
        <taxon>Mentheae</taxon>
        <taxon>Salviinae</taxon>
        <taxon>Salvia</taxon>
        <taxon>Salvia subgen. Calosphace</taxon>
    </lineage>
</organism>
<comment type="caution">
    <text evidence="3">The sequence shown here is derived from an EMBL/GenBank/DDBJ whole genome shotgun (WGS) entry which is preliminary data.</text>
</comment>
<protein>
    <recommendedName>
        <fullName evidence="2">J domain-containing protein</fullName>
    </recommendedName>
</protein>
<dbReference type="PANTHER" id="PTHR45376">
    <property type="entry name" value="CHAPERONE DNAJ-DOMAIN SUPERFAMILY PROTEIN-RELATED"/>
    <property type="match status" value="1"/>
</dbReference>
<accession>A0ABD1G4A7</accession>
<feature type="region of interest" description="Disordered" evidence="1">
    <location>
        <begin position="94"/>
        <end position="119"/>
    </location>
</feature>
<reference evidence="3 4" key="1">
    <citation type="submission" date="2024-06" db="EMBL/GenBank/DDBJ databases">
        <title>A chromosome level genome sequence of Diviner's sage (Salvia divinorum).</title>
        <authorList>
            <person name="Ford S.A."/>
            <person name="Ro D.-K."/>
            <person name="Ness R.W."/>
            <person name="Phillips M.A."/>
        </authorList>
    </citation>
    <scope>NUCLEOTIDE SEQUENCE [LARGE SCALE GENOMIC DNA]</scope>
    <source>
        <strain evidence="3">SAF-2024a</strain>
        <tissue evidence="3">Leaf</tissue>
    </source>
</reference>
<dbReference type="Pfam" id="PF00226">
    <property type="entry name" value="DnaJ"/>
    <property type="match status" value="1"/>
</dbReference>
<dbReference type="SMART" id="SM00271">
    <property type="entry name" value="DnaJ"/>
    <property type="match status" value="1"/>
</dbReference>